<dbReference type="InterPro" id="IPR003593">
    <property type="entry name" value="AAA+_ATPase"/>
</dbReference>
<feature type="transmembrane region" description="Helical" evidence="8">
    <location>
        <begin position="159"/>
        <end position="181"/>
    </location>
</feature>
<keyword evidence="6 8" id="KW-0472">Membrane</keyword>
<dbReference type="AlphaFoldDB" id="A0A089NBA6"/>
<evidence type="ECO:0000256" key="4">
    <source>
        <dbReference type="ARBA" id="ARBA00022840"/>
    </source>
</evidence>
<evidence type="ECO:0000313" key="12">
    <source>
        <dbReference type="Proteomes" id="UP000029507"/>
    </source>
</evidence>
<keyword evidence="4 11" id="KW-0067">ATP-binding</keyword>
<dbReference type="InterPro" id="IPR003439">
    <property type="entry name" value="ABC_transporter-like_ATP-bd"/>
</dbReference>
<dbReference type="InterPro" id="IPR036640">
    <property type="entry name" value="ABC1_TM_sf"/>
</dbReference>
<dbReference type="Proteomes" id="UP000029507">
    <property type="component" value="Chromosome"/>
</dbReference>
<dbReference type="InterPro" id="IPR017871">
    <property type="entry name" value="ABC_transporter-like_CS"/>
</dbReference>
<dbReference type="Gene3D" id="3.40.50.300">
    <property type="entry name" value="P-loop containing nucleotide triphosphate hydrolases"/>
    <property type="match status" value="1"/>
</dbReference>
<proteinExistence type="predicted"/>
<evidence type="ECO:0000313" key="11">
    <source>
        <dbReference type="EMBL" id="AIQ66164.1"/>
    </source>
</evidence>
<dbReference type="GO" id="GO:0005886">
    <property type="term" value="C:plasma membrane"/>
    <property type="evidence" value="ECO:0007669"/>
    <property type="project" value="UniProtKB-SubCell"/>
</dbReference>
<dbReference type="OrthoDB" id="9802264at2"/>
<feature type="region of interest" description="Disordered" evidence="7">
    <location>
        <begin position="333"/>
        <end position="367"/>
    </location>
</feature>
<dbReference type="SUPFAM" id="SSF52540">
    <property type="entry name" value="P-loop containing nucleoside triphosphate hydrolases"/>
    <property type="match status" value="1"/>
</dbReference>
<feature type="transmembrane region" description="Helical" evidence="8">
    <location>
        <begin position="246"/>
        <end position="264"/>
    </location>
</feature>
<organism evidence="11 12">
    <name type="scientific">Paenibacillus stellifer</name>
    <dbReference type="NCBI Taxonomy" id="169760"/>
    <lineage>
        <taxon>Bacteria</taxon>
        <taxon>Bacillati</taxon>
        <taxon>Bacillota</taxon>
        <taxon>Bacilli</taxon>
        <taxon>Bacillales</taxon>
        <taxon>Paenibacillaceae</taxon>
        <taxon>Paenibacillus</taxon>
    </lineage>
</organism>
<name>A0A089NBA6_9BACL</name>
<evidence type="ECO:0000256" key="2">
    <source>
        <dbReference type="ARBA" id="ARBA00022692"/>
    </source>
</evidence>
<dbReference type="PANTHER" id="PTHR24221:SF653">
    <property type="entry name" value="TRANSPORT ATP-BINDING PROTEIN CYDC"/>
    <property type="match status" value="1"/>
</dbReference>
<dbReference type="PROSITE" id="PS50893">
    <property type="entry name" value="ABC_TRANSPORTER_2"/>
    <property type="match status" value="1"/>
</dbReference>
<dbReference type="GO" id="GO:0016887">
    <property type="term" value="F:ATP hydrolysis activity"/>
    <property type="evidence" value="ECO:0007669"/>
    <property type="project" value="InterPro"/>
</dbReference>
<dbReference type="InterPro" id="IPR039421">
    <property type="entry name" value="Type_1_exporter"/>
</dbReference>
<feature type="compositionally biased region" description="Low complexity" evidence="7">
    <location>
        <begin position="333"/>
        <end position="358"/>
    </location>
</feature>
<dbReference type="PROSITE" id="PS50929">
    <property type="entry name" value="ABC_TM1F"/>
    <property type="match status" value="1"/>
</dbReference>
<keyword evidence="5 8" id="KW-1133">Transmembrane helix</keyword>
<feature type="transmembrane region" description="Helical" evidence="8">
    <location>
        <begin position="270"/>
        <end position="292"/>
    </location>
</feature>
<keyword evidence="12" id="KW-1185">Reference proteome</keyword>
<dbReference type="GO" id="GO:0140359">
    <property type="term" value="F:ABC-type transporter activity"/>
    <property type="evidence" value="ECO:0007669"/>
    <property type="project" value="InterPro"/>
</dbReference>
<dbReference type="CDD" id="cd03247">
    <property type="entry name" value="ABCC_cytochrome_bd"/>
    <property type="match status" value="1"/>
</dbReference>
<dbReference type="InterPro" id="IPR027417">
    <property type="entry name" value="P-loop_NTPase"/>
</dbReference>
<protein>
    <submittedName>
        <fullName evidence="11">ATP-binding protein</fullName>
    </submittedName>
</protein>
<evidence type="ECO:0000259" key="9">
    <source>
        <dbReference type="PROSITE" id="PS50893"/>
    </source>
</evidence>
<comment type="subcellular location">
    <subcellularLocation>
        <location evidence="1">Cell membrane</location>
        <topology evidence="1">Multi-pass membrane protein</topology>
    </subcellularLocation>
</comment>
<feature type="domain" description="ABC transmembrane type-1" evidence="10">
    <location>
        <begin position="19"/>
        <end position="303"/>
    </location>
</feature>
<dbReference type="InterPro" id="IPR011527">
    <property type="entry name" value="ABC1_TM_dom"/>
</dbReference>
<evidence type="ECO:0000256" key="5">
    <source>
        <dbReference type="ARBA" id="ARBA00022989"/>
    </source>
</evidence>
<accession>A0A089NBA6</accession>
<dbReference type="GO" id="GO:0005524">
    <property type="term" value="F:ATP binding"/>
    <property type="evidence" value="ECO:0007669"/>
    <property type="project" value="UniProtKB-KW"/>
</dbReference>
<evidence type="ECO:0000256" key="6">
    <source>
        <dbReference type="ARBA" id="ARBA00023136"/>
    </source>
</evidence>
<feature type="transmembrane region" description="Helical" evidence="8">
    <location>
        <begin position="130"/>
        <end position="153"/>
    </location>
</feature>
<dbReference type="Pfam" id="PF00664">
    <property type="entry name" value="ABC_membrane"/>
    <property type="match status" value="1"/>
</dbReference>
<dbReference type="STRING" id="169760.PSTEL_26685"/>
<evidence type="ECO:0000256" key="3">
    <source>
        <dbReference type="ARBA" id="ARBA00022741"/>
    </source>
</evidence>
<dbReference type="EMBL" id="CP009286">
    <property type="protein sequence ID" value="AIQ66164.1"/>
    <property type="molecule type" value="Genomic_DNA"/>
</dbReference>
<keyword evidence="2 8" id="KW-0812">Transmembrane</keyword>
<evidence type="ECO:0000256" key="8">
    <source>
        <dbReference type="SAM" id="Phobius"/>
    </source>
</evidence>
<dbReference type="Gene3D" id="1.20.1560.10">
    <property type="entry name" value="ABC transporter type 1, transmembrane domain"/>
    <property type="match status" value="1"/>
</dbReference>
<dbReference type="SUPFAM" id="SSF90123">
    <property type="entry name" value="ABC transporter transmembrane region"/>
    <property type="match status" value="1"/>
</dbReference>
<evidence type="ECO:0000256" key="1">
    <source>
        <dbReference type="ARBA" id="ARBA00004651"/>
    </source>
</evidence>
<feature type="transmembrane region" description="Helical" evidence="8">
    <location>
        <begin position="14"/>
        <end position="37"/>
    </location>
</feature>
<dbReference type="PANTHER" id="PTHR24221">
    <property type="entry name" value="ATP-BINDING CASSETTE SUB-FAMILY B"/>
    <property type="match status" value="1"/>
</dbReference>
<reference evidence="11 12" key="1">
    <citation type="submission" date="2014-08" db="EMBL/GenBank/DDBJ databases">
        <title>Comparative genomics of the Paenibacillus odorifer group.</title>
        <authorList>
            <person name="den Bakker H.C."/>
            <person name="Tsai Y.-C."/>
            <person name="Martin N."/>
            <person name="Korlach J."/>
            <person name="Wiedmann M."/>
        </authorList>
    </citation>
    <scope>NUCLEOTIDE SEQUENCE [LARGE SCALE GENOMIC DNA]</scope>
    <source>
        <strain evidence="11 12">DSM 14472</strain>
    </source>
</reference>
<feature type="domain" description="ABC transporter" evidence="9">
    <location>
        <begin position="430"/>
        <end position="664"/>
    </location>
</feature>
<evidence type="ECO:0000259" key="10">
    <source>
        <dbReference type="PROSITE" id="PS50929"/>
    </source>
</evidence>
<evidence type="ECO:0000256" key="7">
    <source>
        <dbReference type="SAM" id="MobiDB-lite"/>
    </source>
</evidence>
<sequence length="678" mass="72397">MKKEGWLTAYVPTYFWRFLLIVLLGTLTIFTASSLMYTSGFLISKASIPPENILMIYVPIVGVRAFGTSRAVVHYVERLVSHDTILRILSKMRQRLYDILEPQALLLSSRFRTGDILGMLADDIEYLQNIYLRTVFPAVISLIVYAGAVIAIGTFDIRFALVTALYIFVLVAVLPALSLLLTQRRQREVKQERNRLYQKLTDAVLGMSDWMISGRQSQFVETYEQDERAVARTDAALRRWARARTFIGQAVIGLGVLSMIWWAGGEFADGAIPGTLIAAFALVVFPVADAFLPVSEAIEKIPQYRNSLERLQGVEEPQGEAAGAAAPAGRAAAPVAGANDGGEAAAGPAGWSPASADGPTVSAEAERAGSAAAVGIAESASGAPATSARTGEGAAGAAALSASAAASSARTTAEAAEAASGGLNNRSAHISITQAGYRYGQDGEWSVQGLNLDIPQGKRIAIIGRSGAGKSTLLKMIQGALSPGAGHADINGKPAVSYGDDIPKLISVLNQSPHLFDTTVGNNIRLGRPDASEADIAAAGVLAKLDGLIASLPAGYDTPVREAGQRFSGGERQRIALARILLQNTPVVLLDEPTVGLDPRTERELLSTMFAAMQGKTLVWVTHHLVGAESMDEVIFMEHGQIIMRGTHDELMAAEPRYRRLYELDRPGFANETLTIGW</sequence>
<dbReference type="RefSeq" id="WP_038699773.1">
    <property type="nucleotide sequence ID" value="NZ_CP009286.1"/>
</dbReference>
<dbReference type="SMART" id="SM00382">
    <property type="entry name" value="AAA"/>
    <property type="match status" value="1"/>
</dbReference>
<dbReference type="KEGG" id="pste:PSTEL_26685"/>
<gene>
    <name evidence="11" type="ORF">PSTEL_26685</name>
</gene>
<dbReference type="Pfam" id="PF00005">
    <property type="entry name" value="ABC_tran"/>
    <property type="match status" value="1"/>
</dbReference>
<keyword evidence="3" id="KW-0547">Nucleotide-binding</keyword>
<dbReference type="HOGENOM" id="CLU_000604_84_9_9"/>
<dbReference type="PROSITE" id="PS00211">
    <property type="entry name" value="ABC_TRANSPORTER_1"/>
    <property type="match status" value="1"/>
</dbReference>
<dbReference type="GO" id="GO:0034040">
    <property type="term" value="F:ATPase-coupled lipid transmembrane transporter activity"/>
    <property type="evidence" value="ECO:0007669"/>
    <property type="project" value="TreeGrafter"/>
</dbReference>